<reference evidence="1" key="1">
    <citation type="submission" date="2023-05" db="EMBL/GenBank/DDBJ databases">
        <title>Colonisation of extended spectrum b-lactamase- and carbapenemase-producing bacteria on hospital surfaces from low- and middle-income countries.</title>
        <authorList>
            <person name="Nieto-Rosado M."/>
            <person name="Sands K."/>
            <person name="Iregbu K."/>
            <person name="Zahra R."/>
            <person name="Mazarati J.B."/>
            <person name="Mehtar S."/>
            <person name="Barnards-Group B."/>
            <person name="Walsh T.R."/>
        </authorList>
    </citation>
    <scope>NUCLEOTIDE SEQUENCE</scope>
    <source>
        <strain evidence="1">PP-E493</strain>
    </source>
</reference>
<evidence type="ECO:0000313" key="1">
    <source>
        <dbReference type="EMBL" id="MDV5389977.1"/>
    </source>
</evidence>
<dbReference type="RefSeq" id="WP_317519663.1">
    <property type="nucleotide sequence ID" value="NZ_JASGOQ010000001.1"/>
</dbReference>
<protein>
    <submittedName>
        <fullName evidence="1">PD-(D/E)XK nuclease family protein</fullName>
    </submittedName>
</protein>
<gene>
    <name evidence="1" type="ORF">QM089_06825</name>
</gene>
<dbReference type="Proteomes" id="UP001187859">
    <property type="component" value="Unassembled WGS sequence"/>
</dbReference>
<name>A0AAE4TK72_9GAMM</name>
<dbReference type="EMBL" id="JASGOQ010000001">
    <property type="protein sequence ID" value="MDV5389977.1"/>
    <property type="molecule type" value="Genomic_DNA"/>
</dbReference>
<accession>A0AAE4TK72</accession>
<dbReference type="InterPro" id="IPR029470">
    <property type="entry name" value="PDDEXK_4"/>
</dbReference>
<dbReference type="AlphaFoldDB" id="A0AAE4TK72"/>
<sequence length="392" mass="44987">MLDSLLVNVSKYAASHQNSPIENFITEAFAWLLKHDDAVRKAFSELLAKKAVNYAQEISSMFQSVDIETQVNFGSKFPDLMWTSADDDFCLIFEHKVWSELHHNQLENYRDYAKEHFNKPFQIVLITAHSGQHRQSPNIALCWYEIVELFGSVSDADEKTVWLRTEFVHLLKSNGLVNSTPLNPLAISYYNDVKNIDKQLYEMVRRCEQLAWPLCQSINRDVQYRHPPRNKTARGRYDAYGRIGLEFSYTDPDSEESGWTPGVFCGFVIDGNDHQVPDLLIDGPIAVCIVSVNPKLQPQLKSNGCYDLLVGELMEALSKDWILSDRTRVSKKLNPWHPLIIYRSLISFLGETSTIDQQTATYFSKMSEMQNLLISSKAFADFCIEMCRLSKD</sequence>
<comment type="caution">
    <text evidence="1">The sequence shown here is derived from an EMBL/GenBank/DDBJ whole genome shotgun (WGS) entry which is preliminary data.</text>
</comment>
<organism evidence="1 2">
    <name type="scientific">Shewanella xiamenensis</name>
    <dbReference type="NCBI Taxonomy" id="332186"/>
    <lineage>
        <taxon>Bacteria</taxon>
        <taxon>Pseudomonadati</taxon>
        <taxon>Pseudomonadota</taxon>
        <taxon>Gammaproteobacteria</taxon>
        <taxon>Alteromonadales</taxon>
        <taxon>Shewanellaceae</taxon>
        <taxon>Shewanella</taxon>
    </lineage>
</organism>
<evidence type="ECO:0000313" key="2">
    <source>
        <dbReference type="Proteomes" id="UP001187859"/>
    </source>
</evidence>
<proteinExistence type="predicted"/>
<dbReference type="Pfam" id="PF14281">
    <property type="entry name" value="PDDEXK_4"/>
    <property type="match status" value="1"/>
</dbReference>